<name>A0ABW5MDM3_9BACT</name>
<dbReference type="InterPro" id="IPR036890">
    <property type="entry name" value="HATPase_C_sf"/>
</dbReference>
<dbReference type="Pfam" id="PF06580">
    <property type="entry name" value="His_kinase"/>
    <property type="match status" value="1"/>
</dbReference>
<dbReference type="Gene3D" id="3.30.565.10">
    <property type="entry name" value="Histidine kinase-like ATPase, C-terminal domain"/>
    <property type="match status" value="1"/>
</dbReference>
<feature type="transmembrane region" description="Helical" evidence="1">
    <location>
        <begin position="88"/>
        <end position="108"/>
    </location>
</feature>
<evidence type="ECO:0000313" key="4">
    <source>
        <dbReference type="Proteomes" id="UP001597469"/>
    </source>
</evidence>
<evidence type="ECO:0000313" key="3">
    <source>
        <dbReference type="EMBL" id="MFD2574591.1"/>
    </source>
</evidence>
<feature type="transmembrane region" description="Helical" evidence="1">
    <location>
        <begin position="57"/>
        <end position="76"/>
    </location>
</feature>
<dbReference type="RefSeq" id="WP_381528550.1">
    <property type="nucleotide sequence ID" value="NZ_JBHULN010000033.1"/>
</dbReference>
<dbReference type="SUPFAM" id="SSF55874">
    <property type="entry name" value="ATPase domain of HSP90 chaperone/DNA topoisomerase II/histidine kinase"/>
    <property type="match status" value="1"/>
</dbReference>
<accession>A0ABW5MDM3</accession>
<dbReference type="PROSITE" id="PS50109">
    <property type="entry name" value="HIS_KIN"/>
    <property type="match status" value="1"/>
</dbReference>
<dbReference type="PANTHER" id="PTHR34220:SF7">
    <property type="entry name" value="SENSOR HISTIDINE KINASE YPDA"/>
    <property type="match status" value="1"/>
</dbReference>
<protein>
    <submittedName>
        <fullName evidence="3">Sensor histidine kinase</fullName>
        <ecNumber evidence="3">2.7.13.3</ecNumber>
    </submittedName>
</protein>
<feature type="transmembrane region" description="Helical" evidence="1">
    <location>
        <begin position="128"/>
        <end position="147"/>
    </location>
</feature>
<feature type="transmembrane region" description="Helical" evidence="1">
    <location>
        <begin position="7"/>
        <end position="30"/>
    </location>
</feature>
<dbReference type="EC" id="2.7.13.3" evidence="3"/>
<dbReference type="InterPro" id="IPR050640">
    <property type="entry name" value="Bact_2-comp_sensor_kinase"/>
</dbReference>
<comment type="caution">
    <text evidence="3">The sequence shown here is derived from an EMBL/GenBank/DDBJ whole genome shotgun (WGS) entry which is preliminary data.</text>
</comment>
<keyword evidence="1" id="KW-0812">Transmembrane</keyword>
<sequence length="355" mass="41527">MNWNRKLFWGITLWQLTAVLLFYIVFLLFYDTALTISQSKWSTVPFSNYFFEQMPRIVLDYSMKLLFTIPVWYLLFVRLRTWPFWQRVLLHIVLLPLFIFTWQTTYYFTSDQLNIGRMAGSGSIWDTYITMLFYCVQFGLFHAYQYYSNYQKQREEEAKLREVALQSELSALKAQINPHFLYNVFNTISASVPPEQEHTREMLAELADLFRYQLQASRSEQVTVREEVAFVQKYLALEQARFGDRLRVHYAVSDSVLDEKMPPMILQPLVENSIKHGISPLIEGGDVTVTINRQNGHLYFDVTDTGVGLNGHRHQLYKGVGLSNTKLRLEKMYGGQLQVTDNEPRGLSVAFQIPS</sequence>
<evidence type="ECO:0000259" key="2">
    <source>
        <dbReference type="PROSITE" id="PS50109"/>
    </source>
</evidence>
<dbReference type="Pfam" id="PF02518">
    <property type="entry name" value="HATPase_c"/>
    <property type="match status" value="1"/>
</dbReference>
<dbReference type="PANTHER" id="PTHR34220">
    <property type="entry name" value="SENSOR HISTIDINE KINASE YPDA"/>
    <property type="match status" value="1"/>
</dbReference>
<keyword evidence="1" id="KW-0472">Membrane</keyword>
<dbReference type="EMBL" id="JBHULN010000033">
    <property type="protein sequence ID" value="MFD2574591.1"/>
    <property type="molecule type" value="Genomic_DNA"/>
</dbReference>
<dbReference type="InterPro" id="IPR010559">
    <property type="entry name" value="Sig_transdc_His_kin_internal"/>
</dbReference>
<dbReference type="Proteomes" id="UP001597469">
    <property type="component" value="Unassembled WGS sequence"/>
</dbReference>
<dbReference type="InterPro" id="IPR003594">
    <property type="entry name" value="HATPase_dom"/>
</dbReference>
<keyword evidence="4" id="KW-1185">Reference proteome</keyword>
<dbReference type="InterPro" id="IPR005467">
    <property type="entry name" value="His_kinase_dom"/>
</dbReference>
<evidence type="ECO:0000256" key="1">
    <source>
        <dbReference type="SAM" id="Phobius"/>
    </source>
</evidence>
<dbReference type="GO" id="GO:0004673">
    <property type="term" value="F:protein histidine kinase activity"/>
    <property type="evidence" value="ECO:0007669"/>
    <property type="project" value="UniProtKB-EC"/>
</dbReference>
<reference evidence="4" key="1">
    <citation type="journal article" date="2019" name="Int. J. Syst. Evol. Microbiol.">
        <title>The Global Catalogue of Microorganisms (GCM) 10K type strain sequencing project: providing services to taxonomists for standard genome sequencing and annotation.</title>
        <authorList>
            <consortium name="The Broad Institute Genomics Platform"/>
            <consortium name="The Broad Institute Genome Sequencing Center for Infectious Disease"/>
            <person name="Wu L."/>
            <person name="Ma J."/>
        </authorList>
    </citation>
    <scope>NUCLEOTIDE SEQUENCE [LARGE SCALE GENOMIC DNA]</scope>
    <source>
        <strain evidence="4">KCTC 42805</strain>
    </source>
</reference>
<organism evidence="3 4">
    <name type="scientific">Spirosoma soli</name>
    <dbReference type="NCBI Taxonomy" id="1770529"/>
    <lineage>
        <taxon>Bacteria</taxon>
        <taxon>Pseudomonadati</taxon>
        <taxon>Bacteroidota</taxon>
        <taxon>Cytophagia</taxon>
        <taxon>Cytophagales</taxon>
        <taxon>Cytophagaceae</taxon>
        <taxon>Spirosoma</taxon>
    </lineage>
</organism>
<keyword evidence="3" id="KW-0418">Kinase</keyword>
<keyword evidence="3" id="KW-0808">Transferase</keyword>
<keyword evidence="1" id="KW-1133">Transmembrane helix</keyword>
<proteinExistence type="predicted"/>
<gene>
    <name evidence="3" type="ORF">ACFSUS_28425</name>
</gene>
<feature type="domain" description="Histidine kinase" evidence="2">
    <location>
        <begin position="265"/>
        <end position="355"/>
    </location>
</feature>